<feature type="signal peptide" evidence="1">
    <location>
        <begin position="1"/>
        <end position="19"/>
    </location>
</feature>
<dbReference type="Pfam" id="PF09982">
    <property type="entry name" value="LpxR"/>
    <property type="match status" value="1"/>
</dbReference>
<protein>
    <recommendedName>
        <fullName evidence="4">Lipid A deacylase LpxR family protein</fullName>
    </recommendedName>
</protein>
<evidence type="ECO:0000313" key="3">
    <source>
        <dbReference type="Proteomes" id="UP000231564"/>
    </source>
</evidence>
<feature type="chain" id="PRO_5013607887" description="Lipid A deacylase LpxR family protein" evidence="1">
    <location>
        <begin position="20"/>
        <end position="316"/>
    </location>
</feature>
<dbReference type="InterPro" id="IPR018707">
    <property type="entry name" value="LpxR"/>
</dbReference>
<organism evidence="2 3">
    <name type="scientific">Tenacibaculum maritimum NCIMB 2154</name>
    <dbReference type="NCBI Taxonomy" id="1349785"/>
    <lineage>
        <taxon>Bacteria</taxon>
        <taxon>Pseudomonadati</taxon>
        <taxon>Bacteroidota</taxon>
        <taxon>Flavobacteriia</taxon>
        <taxon>Flavobacteriales</taxon>
        <taxon>Flavobacteriaceae</taxon>
        <taxon>Tenacibaculum</taxon>
    </lineage>
</organism>
<dbReference type="Gene3D" id="2.40.128.140">
    <property type="entry name" value="Outer membrane protein"/>
    <property type="match status" value="1"/>
</dbReference>
<dbReference type="Proteomes" id="UP000231564">
    <property type="component" value="Chromosome MARIT"/>
</dbReference>
<dbReference type="EMBL" id="LT634361">
    <property type="protein sequence ID" value="SFZ81605.1"/>
    <property type="molecule type" value="Genomic_DNA"/>
</dbReference>
<keyword evidence="1" id="KW-0732">Signal</keyword>
<evidence type="ECO:0008006" key="4">
    <source>
        <dbReference type="Google" id="ProtNLM"/>
    </source>
</evidence>
<dbReference type="InterPro" id="IPR037107">
    <property type="entry name" value="Put_OMP_sf"/>
</dbReference>
<evidence type="ECO:0000313" key="2">
    <source>
        <dbReference type="EMBL" id="SFZ81605.1"/>
    </source>
</evidence>
<dbReference type="KEGG" id="tmar:MARIT_1197"/>
<keyword evidence="3" id="KW-1185">Reference proteome</keyword>
<reference evidence="2 3" key="1">
    <citation type="submission" date="2016-11" db="EMBL/GenBank/DDBJ databases">
        <authorList>
            <person name="Jaros S."/>
            <person name="Januszkiewicz K."/>
            <person name="Wedrychowicz H."/>
        </authorList>
    </citation>
    <scope>NUCLEOTIDE SEQUENCE [LARGE SCALE GENOMIC DNA]</scope>
    <source>
        <strain evidence="2">NCIMB 2154T</strain>
    </source>
</reference>
<dbReference type="STRING" id="1349785.GCA_000509405_00358"/>
<name>A0A2H1E8E9_9FLAO</name>
<proteinExistence type="predicted"/>
<dbReference type="RefSeq" id="WP_231975199.1">
    <property type="nucleotide sequence ID" value="NZ_CP138495.1"/>
</dbReference>
<evidence type="ECO:0000256" key="1">
    <source>
        <dbReference type="SAM" id="SignalP"/>
    </source>
</evidence>
<dbReference type="GeneID" id="47722745"/>
<dbReference type="AlphaFoldDB" id="A0A2H1E8E9"/>
<gene>
    <name evidence="2" type="ORF">MARIT_1197</name>
</gene>
<accession>A0A2H1E8E9</accession>
<sequence>MKKKITTLVSLLIIFICTAQKKYAKAFDFLNDNDLYISTRQDRYYTNGMFFSYRYLSTQKEQKLEKKIYEFQLGHHMYSPFKATVQMHGDHDRPFAAYLYGGFGINYFKEHSIIKTSIKTGVIGSYAFGWELQDFIHDLYGFKKAIGWKYQIKNAFGLDIGLDYIKHLATDASNRYDINWVNSVKIGTVFTDISTGFYLRAGFKPLQKLINSIAFGGNLNNDTTNHTNKIEAFLYTKPILSYIFYDATIEGSFLNNSSPITFDVNPFKFSLETGIKFTSNRFTFGYTIHYHTKKLKSIRVPNGNFYGAIQCNYLFN</sequence>